<name>I7GAY1_MACFA</name>
<dbReference type="AlphaFoldDB" id="I7GAY1"/>
<evidence type="ECO:0000313" key="1">
    <source>
        <dbReference type="EMBL" id="BAE88823.1"/>
    </source>
</evidence>
<accession>I7GAY1</accession>
<dbReference type="EMBL" id="AB171760">
    <property type="protein sequence ID" value="BAE88823.1"/>
    <property type="molecule type" value="mRNA"/>
</dbReference>
<organism evidence="1">
    <name type="scientific">Macaca fascicularis</name>
    <name type="common">Crab-eating macaque</name>
    <name type="synonym">Cynomolgus monkey</name>
    <dbReference type="NCBI Taxonomy" id="9541"/>
    <lineage>
        <taxon>Eukaryota</taxon>
        <taxon>Metazoa</taxon>
        <taxon>Chordata</taxon>
        <taxon>Craniata</taxon>
        <taxon>Vertebrata</taxon>
        <taxon>Euteleostomi</taxon>
        <taxon>Mammalia</taxon>
        <taxon>Eutheria</taxon>
        <taxon>Euarchontoglires</taxon>
        <taxon>Primates</taxon>
        <taxon>Haplorrhini</taxon>
        <taxon>Catarrhini</taxon>
        <taxon>Cercopithecidae</taxon>
        <taxon>Cercopithecinae</taxon>
        <taxon>Macaca</taxon>
    </lineage>
</organism>
<sequence length="31" mass="3786">MKICRRRSKRMNGCIYNFLKLMSSTSMWKQS</sequence>
<proteinExistence type="evidence at transcript level"/>
<protein>
    <submittedName>
        <fullName evidence="1">Macaca fascicularis brain cDNA clone: QtrA-16802, similar to human smooth muscle myosin heavy chain 11 isoform SM1-like(LOC129285), mRNA, RefSeq: NM_152994.2</fullName>
    </submittedName>
</protein>
<reference evidence="1" key="1">
    <citation type="journal article" date="2007" name="PLoS Biol.">
        <title>Rate of evolution in brain-expressed genes in humans and other primates.</title>
        <authorList>
            <person name="Wang H.-Y."/>
            <person name="Chien H.-C."/>
            <person name="Osada N."/>
            <person name="Hashimoto K."/>
            <person name="Sugano S."/>
            <person name="Gojobori T."/>
            <person name="Chou C.-K."/>
            <person name="Tsai S.-F."/>
            <person name="Wu C.-I."/>
            <person name="Shen C.-K.J."/>
        </authorList>
    </citation>
    <scope>NUCLEOTIDE SEQUENCE</scope>
</reference>